<protein>
    <submittedName>
        <fullName evidence="1">Uncharacterized protein</fullName>
    </submittedName>
</protein>
<organism evidence="1 2">
    <name type="scientific">Phytophthora cactorum</name>
    <dbReference type="NCBI Taxonomy" id="29920"/>
    <lineage>
        <taxon>Eukaryota</taxon>
        <taxon>Sar</taxon>
        <taxon>Stramenopiles</taxon>
        <taxon>Oomycota</taxon>
        <taxon>Peronosporomycetes</taxon>
        <taxon>Peronosporales</taxon>
        <taxon>Peronosporaceae</taxon>
        <taxon>Phytophthora</taxon>
    </lineage>
</organism>
<evidence type="ECO:0000313" key="1">
    <source>
        <dbReference type="EMBL" id="KAG2949913.1"/>
    </source>
</evidence>
<reference evidence="1" key="1">
    <citation type="submission" date="2018-10" db="EMBL/GenBank/DDBJ databases">
        <title>Effector identification in a new, highly contiguous assembly of the strawberry crown rot pathogen Phytophthora cactorum.</title>
        <authorList>
            <person name="Armitage A.D."/>
            <person name="Nellist C.F."/>
            <person name="Bates H."/>
            <person name="Vickerstaff R.J."/>
            <person name="Harrison R.J."/>
        </authorList>
    </citation>
    <scope>NUCLEOTIDE SEQUENCE</scope>
    <source>
        <strain evidence="1">4040</strain>
    </source>
</reference>
<sequence length="159" mass="17766">MCNPIEGCFSVLKARINNFLSLSHEVMLDAPHGQKTELRMQLLDWAAERFIPCIDLRLVNEMARHCALSVAAAIRSEPMSYAATRIHRTTLARPTANKDGLQRVTGSVLTSDQMHKRIEFALSFVENAFAGTFSWSPSVQRLPRIAQLGLLNSSQVTRV</sequence>
<dbReference type="EMBL" id="RCMK01000081">
    <property type="protein sequence ID" value="KAG2949913.1"/>
    <property type="molecule type" value="Genomic_DNA"/>
</dbReference>
<dbReference type="VEuPathDB" id="FungiDB:PC110_g6340"/>
<comment type="caution">
    <text evidence="1">The sequence shown here is derived from an EMBL/GenBank/DDBJ whole genome shotgun (WGS) entry which is preliminary data.</text>
</comment>
<dbReference type="Proteomes" id="UP000736787">
    <property type="component" value="Unassembled WGS sequence"/>
</dbReference>
<dbReference type="AlphaFoldDB" id="A0A8T1LKU5"/>
<evidence type="ECO:0000313" key="2">
    <source>
        <dbReference type="Proteomes" id="UP000736787"/>
    </source>
</evidence>
<accession>A0A8T1LKU5</accession>
<name>A0A8T1LKU5_9STRA</name>
<gene>
    <name evidence="1" type="ORF">PC117_g4864</name>
</gene>
<proteinExistence type="predicted"/>